<evidence type="ECO:0000313" key="3">
    <source>
        <dbReference type="Proteomes" id="UP000070529"/>
    </source>
</evidence>
<keyword evidence="3" id="KW-1185">Reference proteome</keyword>
<evidence type="ECO:0000313" key="2">
    <source>
        <dbReference type="EMBL" id="KXF83133.1"/>
    </source>
</evidence>
<sequence length="277" mass="31121">MVDHLRTRAEFEQCLRANENGEVTAEFNGMHLRSVYQPIFRRDNTVAGFEALIRAVGVDGSHVCPAHLFRCLDQSHPDFANQISVDKLARVIHLRNFAKYAGQHWIFLNMLPSSAVASIETFSNQNLMVQRLAEMGIPREHVVLEVVEHLHSDSVSLSAATNQSIKNGFRIAVDDYGVEGSEEARVRMLRPNIIKIDRSLVQSYVGGEVEAILRSIALAKEVGAEVLVEGIENQEEYDAMKALNVAYFQGFHLGMPQPLSEYFDTNPLDFEPLRQAK</sequence>
<dbReference type="PANTHER" id="PTHR33121">
    <property type="entry name" value="CYCLIC DI-GMP PHOSPHODIESTERASE PDEF"/>
    <property type="match status" value="1"/>
</dbReference>
<dbReference type="Gene3D" id="3.20.20.450">
    <property type="entry name" value="EAL domain"/>
    <property type="match status" value="1"/>
</dbReference>
<dbReference type="InterPro" id="IPR001633">
    <property type="entry name" value="EAL_dom"/>
</dbReference>
<gene>
    <name evidence="2" type="ORF">ATN88_05335</name>
</gene>
<dbReference type="PANTHER" id="PTHR33121:SF76">
    <property type="entry name" value="SIGNALING PROTEIN"/>
    <property type="match status" value="1"/>
</dbReference>
<dbReference type="CDD" id="cd01948">
    <property type="entry name" value="EAL"/>
    <property type="match status" value="1"/>
</dbReference>
<feature type="domain" description="EAL" evidence="1">
    <location>
        <begin position="16"/>
        <end position="270"/>
    </location>
</feature>
<dbReference type="GO" id="GO:0071111">
    <property type="term" value="F:cyclic-guanylate-specific phosphodiesterase activity"/>
    <property type="evidence" value="ECO:0007669"/>
    <property type="project" value="InterPro"/>
</dbReference>
<dbReference type="PROSITE" id="PS50883">
    <property type="entry name" value="EAL"/>
    <property type="match status" value="1"/>
</dbReference>
<dbReference type="RefSeq" id="WP_067410813.1">
    <property type="nucleotide sequence ID" value="NZ_LNTY01000006.1"/>
</dbReference>
<proteinExistence type="predicted"/>
<dbReference type="AlphaFoldDB" id="A0A135ICE9"/>
<organism evidence="2 3">
    <name type="scientific">Enterovibrio coralii</name>
    <dbReference type="NCBI Taxonomy" id="294935"/>
    <lineage>
        <taxon>Bacteria</taxon>
        <taxon>Pseudomonadati</taxon>
        <taxon>Pseudomonadota</taxon>
        <taxon>Gammaproteobacteria</taxon>
        <taxon>Vibrionales</taxon>
        <taxon>Vibrionaceae</taxon>
        <taxon>Enterovibrio</taxon>
    </lineage>
</organism>
<dbReference type="EMBL" id="LNTY01000006">
    <property type="protein sequence ID" value="KXF83133.1"/>
    <property type="molecule type" value="Genomic_DNA"/>
</dbReference>
<dbReference type="STRING" id="294935.ATN88_05335"/>
<evidence type="ECO:0000259" key="1">
    <source>
        <dbReference type="PROSITE" id="PS50883"/>
    </source>
</evidence>
<protein>
    <submittedName>
        <fullName evidence="2">Diguanylate cyclase</fullName>
    </submittedName>
</protein>
<dbReference type="SMART" id="SM00052">
    <property type="entry name" value="EAL"/>
    <property type="match status" value="1"/>
</dbReference>
<dbReference type="InterPro" id="IPR050706">
    <property type="entry name" value="Cyclic-di-GMP_PDE-like"/>
</dbReference>
<comment type="caution">
    <text evidence="2">The sequence shown here is derived from an EMBL/GenBank/DDBJ whole genome shotgun (WGS) entry which is preliminary data.</text>
</comment>
<dbReference type="Proteomes" id="UP000070529">
    <property type="component" value="Unassembled WGS sequence"/>
</dbReference>
<accession>A0A135ICE9</accession>
<dbReference type="SUPFAM" id="SSF141868">
    <property type="entry name" value="EAL domain-like"/>
    <property type="match status" value="1"/>
</dbReference>
<dbReference type="Pfam" id="PF00563">
    <property type="entry name" value="EAL"/>
    <property type="match status" value="1"/>
</dbReference>
<dbReference type="InterPro" id="IPR035919">
    <property type="entry name" value="EAL_sf"/>
</dbReference>
<reference evidence="2 3" key="1">
    <citation type="submission" date="2015-11" db="EMBL/GenBank/DDBJ databases">
        <title>Genomic Taxonomy of the Vibrionaceae.</title>
        <authorList>
            <person name="Gomez-Gil B."/>
            <person name="Enciso-Ibarra J."/>
        </authorList>
    </citation>
    <scope>NUCLEOTIDE SEQUENCE [LARGE SCALE GENOMIC DNA]</scope>
    <source>
        <strain evidence="2 3">CAIM 912</strain>
    </source>
</reference>
<dbReference type="OrthoDB" id="1673646at2"/>
<name>A0A135ICE9_9GAMM</name>